<dbReference type="GO" id="GO:0006310">
    <property type="term" value="P:DNA recombination"/>
    <property type="evidence" value="ECO:0007669"/>
    <property type="project" value="UniProtKB-KW"/>
</dbReference>
<dbReference type="RefSeq" id="WP_126199821.1">
    <property type="nucleotide sequence ID" value="NZ_PELP01000002.1"/>
</dbReference>
<evidence type="ECO:0000256" key="2">
    <source>
        <dbReference type="ARBA" id="ARBA00011044"/>
    </source>
</evidence>
<dbReference type="Pfam" id="PF12323">
    <property type="entry name" value="HTH_OrfB_IS605"/>
    <property type="match status" value="1"/>
</dbReference>
<comment type="caution">
    <text evidence="11">The sequence shown here is derived from an EMBL/GenBank/DDBJ whole genome shotgun (WGS) entry which is preliminary data.</text>
</comment>
<evidence type="ECO:0000259" key="8">
    <source>
        <dbReference type="Pfam" id="PF01385"/>
    </source>
</evidence>
<keyword evidence="4" id="KW-0479">Metal-binding</keyword>
<dbReference type="GO" id="GO:0032196">
    <property type="term" value="P:transposition"/>
    <property type="evidence" value="ECO:0007669"/>
    <property type="project" value="UniProtKB-KW"/>
</dbReference>
<dbReference type="EMBL" id="PELP01000002">
    <property type="protein sequence ID" value="RTH08204.1"/>
    <property type="molecule type" value="Genomic_DNA"/>
</dbReference>
<evidence type="ECO:0000313" key="11">
    <source>
        <dbReference type="EMBL" id="RTH08204.1"/>
    </source>
</evidence>
<keyword evidence="7" id="KW-0233">DNA recombination</keyword>
<accession>A0A430RHX2</accession>
<comment type="similarity">
    <text evidence="2">In the N-terminal section; belongs to the transposase 2 family.</text>
</comment>
<comment type="similarity">
    <text evidence="1">In the C-terminal section; belongs to the transposase 35 family.</text>
</comment>
<evidence type="ECO:0000313" key="12">
    <source>
        <dbReference type="Proteomes" id="UP000286734"/>
    </source>
</evidence>
<dbReference type="GO" id="GO:0003677">
    <property type="term" value="F:DNA binding"/>
    <property type="evidence" value="ECO:0007669"/>
    <property type="project" value="UniProtKB-KW"/>
</dbReference>
<organism evidence="11 12">
    <name type="scientific">Thermus scotoductus</name>
    <dbReference type="NCBI Taxonomy" id="37636"/>
    <lineage>
        <taxon>Bacteria</taxon>
        <taxon>Thermotogati</taxon>
        <taxon>Deinococcota</taxon>
        <taxon>Deinococci</taxon>
        <taxon>Thermales</taxon>
        <taxon>Thermaceae</taxon>
        <taxon>Thermus</taxon>
    </lineage>
</organism>
<dbReference type="InterPro" id="IPR010095">
    <property type="entry name" value="Cas12f1-like_TNB"/>
</dbReference>
<dbReference type="NCBIfam" id="NF038280">
    <property type="entry name" value="IS607_TnpB"/>
    <property type="match status" value="1"/>
</dbReference>
<protein>
    <submittedName>
        <fullName evidence="11">Transposase</fullName>
    </submittedName>
</protein>
<dbReference type="InterPro" id="IPR051399">
    <property type="entry name" value="RNA-guided_DNA_endo/Transpos"/>
</dbReference>
<dbReference type="NCBIfam" id="TIGR01766">
    <property type="entry name" value="IS200/IS605 family accessory protein TnpB-like domain"/>
    <property type="match status" value="1"/>
</dbReference>
<evidence type="ECO:0000259" key="9">
    <source>
        <dbReference type="Pfam" id="PF07282"/>
    </source>
</evidence>
<proteinExistence type="inferred from homology"/>
<evidence type="ECO:0000256" key="7">
    <source>
        <dbReference type="ARBA" id="ARBA00023172"/>
    </source>
</evidence>
<evidence type="ECO:0000256" key="3">
    <source>
        <dbReference type="ARBA" id="ARBA00022578"/>
    </source>
</evidence>
<dbReference type="Pfam" id="PF01385">
    <property type="entry name" value="OrfB_IS605"/>
    <property type="match status" value="1"/>
</dbReference>
<dbReference type="InterPro" id="IPR001959">
    <property type="entry name" value="Transposase"/>
</dbReference>
<dbReference type="NCBIfam" id="NF040570">
    <property type="entry name" value="guided_TnpB"/>
    <property type="match status" value="1"/>
</dbReference>
<name>A0A430RHX2_THESC</name>
<keyword evidence="6" id="KW-0238">DNA-binding</keyword>
<keyword evidence="5" id="KW-0862">Zinc</keyword>
<reference evidence="11 12" key="1">
    <citation type="journal article" date="2019" name="Extremophiles">
        <title>Biogeography of thermophiles and predominance of Thermus scotoductus in domestic water heaters.</title>
        <authorList>
            <person name="Wilpiszeski R.L."/>
            <person name="Zhang Z."/>
            <person name="House C.H."/>
        </authorList>
    </citation>
    <scope>NUCLEOTIDE SEQUENCE [LARGE SCALE GENOMIC DNA]</scope>
    <source>
        <strain evidence="11 12">34_S34</strain>
    </source>
</reference>
<dbReference type="GO" id="GO:0046872">
    <property type="term" value="F:metal ion binding"/>
    <property type="evidence" value="ECO:0007669"/>
    <property type="project" value="UniProtKB-KW"/>
</dbReference>
<evidence type="ECO:0000256" key="6">
    <source>
        <dbReference type="ARBA" id="ARBA00023125"/>
    </source>
</evidence>
<evidence type="ECO:0000259" key="10">
    <source>
        <dbReference type="Pfam" id="PF12323"/>
    </source>
</evidence>
<dbReference type="Pfam" id="PF07282">
    <property type="entry name" value="Cas12f1-like_TNB"/>
    <property type="match status" value="1"/>
</dbReference>
<dbReference type="AlphaFoldDB" id="A0A430RHX2"/>
<evidence type="ECO:0000256" key="5">
    <source>
        <dbReference type="ARBA" id="ARBA00022833"/>
    </source>
</evidence>
<feature type="domain" description="Cas12f1-like TNB" evidence="9">
    <location>
        <begin position="299"/>
        <end position="366"/>
    </location>
</feature>
<gene>
    <name evidence="11" type="ORF">CSW47_00055</name>
</gene>
<evidence type="ECO:0000256" key="4">
    <source>
        <dbReference type="ARBA" id="ARBA00022723"/>
    </source>
</evidence>
<feature type="domain" description="Probable transposase IS891/IS1136/IS1341" evidence="8">
    <location>
        <begin position="172"/>
        <end position="286"/>
    </location>
</feature>
<evidence type="ECO:0000256" key="1">
    <source>
        <dbReference type="ARBA" id="ARBA00008761"/>
    </source>
</evidence>
<dbReference type="Proteomes" id="UP000286734">
    <property type="component" value="Unassembled WGS sequence"/>
</dbReference>
<dbReference type="InterPro" id="IPR053470">
    <property type="entry name" value="RNA-guided_DNA_endonuclease"/>
</dbReference>
<feature type="domain" description="Transposase putative helix-turn-helix" evidence="10">
    <location>
        <begin position="1"/>
        <end position="47"/>
    </location>
</feature>
<sequence length="423" mass="47726">MWVNQAFRFELSPNAAQRRALAQHIGAARFAYNWGLERCQKALEERKRLPSAAKLHREWNRWKRENAPWWTEVSKCAPQEAFRDLERALKNWKAKRARFPRFKRKKSLDDNKARLTGTIKVFSRQVQLPRIGLVKTKERTDKLVGLIEAKRARILSATVSREADRWYVSLTCEVERPDPNPKEVGSEDDVVGVDLGLSSFAALSDGTKIDPPKPLAKKLRLLKRRSKQLSRKQKGSNKSEKAALALARLHRKIKNLRRDFLHRLTTCLARTKPVVVVEDLNVKGLSRGWLSRSVADAGWGTFLRMLEYKAKWYGATLIVAPRSFPSTRLCSRCGHLHGKIPLSQRVFRCTACGLEIDRDLNAALNLKAYGLAHLTGPTASSAGSHACGDPSGGGTALLGWSTSHGSMKQEVAHRHRPVEGRNR</sequence>
<keyword evidence="3" id="KW-0815">Transposition</keyword>
<dbReference type="InterPro" id="IPR021027">
    <property type="entry name" value="Transposase_put_HTH"/>
</dbReference>
<dbReference type="PANTHER" id="PTHR30405:SF25">
    <property type="entry name" value="RNA-GUIDED DNA ENDONUCLEASE INSQ-RELATED"/>
    <property type="match status" value="1"/>
</dbReference>
<dbReference type="PANTHER" id="PTHR30405">
    <property type="entry name" value="TRANSPOSASE"/>
    <property type="match status" value="1"/>
</dbReference>